<feature type="domain" description="Reverse transcriptase" evidence="1">
    <location>
        <begin position="67"/>
        <end position="309"/>
    </location>
</feature>
<evidence type="ECO:0000313" key="2">
    <source>
        <dbReference type="EMBL" id="RIA64981.1"/>
    </source>
</evidence>
<name>A0A397R3J3_9MOLU</name>
<dbReference type="AlphaFoldDB" id="A0A397R3J3"/>
<gene>
    <name evidence="2" type="ORF">EI71_01678</name>
</gene>
<keyword evidence="2" id="KW-0808">Transferase</keyword>
<dbReference type="GO" id="GO:0003964">
    <property type="term" value="F:RNA-directed DNA polymerase activity"/>
    <property type="evidence" value="ECO:0007669"/>
    <property type="project" value="UniProtKB-KW"/>
</dbReference>
<dbReference type="EMBL" id="QXEV01000026">
    <property type="protein sequence ID" value="RIA64981.1"/>
    <property type="molecule type" value="Genomic_DNA"/>
</dbReference>
<keyword evidence="3" id="KW-1185">Reference proteome</keyword>
<dbReference type="PANTHER" id="PTHR34047">
    <property type="entry name" value="NUCLEAR INTRON MATURASE 1, MITOCHONDRIAL-RELATED"/>
    <property type="match status" value="1"/>
</dbReference>
<dbReference type="Pfam" id="PF00078">
    <property type="entry name" value="RVT_1"/>
    <property type="match status" value="1"/>
</dbReference>
<dbReference type="InterPro" id="IPR030931">
    <property type="entry name" value="Group_II_RT_mat"/>
</dbReference>
<organism evidence="2 3">
    <name type="scientific">Anaeroplasma bactoclasticum</name>
    <dbReference type="NCBI Taxonomy" id="2088"/>
    <lineage>
        <taxon>Bacteria</taxon>
        <taxon>Bacillati</taxon>
        <taxon>Mycoplasmatota</taxon>
        <taxon>Mollicutes</taxon>
        <taxon>Anaeroplasmatales</taxon>
        <taxon>Anaeroplasmataceae</taxon>
        <taxon>Anaeroplasma</taxon>
    </lineage>
</organism>
<dbReference type="NCBIfam" id="TIGR04416">
    <property type="entry name" value="group_II_RT_mat"/>
    <property type="match status" value="1"/>
</dbReference>
<evidence type="ECO:0000259" key="1">
    <source>
        <dbReference type="PROSITE" id="PS50878"/>
    </source>
</evidence>
<dbReference type="PROSITE" id="PS50878">
    <property type="entry name" value="RT_POL"/>
    <property type="match status" value="1"/>
</dbReference>
<sequence>MKTMDQAKIEIRSQQSKFGKVNSLMQYINKETLRVEHVKQPRGKASGVDGVTKEMYEEHLDDNLDKLIQRMKTFSYRPLPVRRTYIPKGNGKMRPLGIPTYEDKIVQGAFRKILDFVYEPLFCDFSYGFREGKDCHQAILEINHHIMFDKVNYVVDADIKGFFDNLDHDWLIRFLEHDIADKNFIRYIKRFLIGGVMEDGKKLESDKGTPQGGLISPVLANTYLHYVLDTWFIWLKKNNIIKGECYLVRYADDFVVLFQYEDQAKKFYSMLKDRMAKFGLELEENKSRILPMGRFKGTKETFDFLGFTHINGKTRNGKYKLIHHTSKKKWNKRKKMLRNGLRKICIVVLKR</sequence>
<reference evidence="2 3" key="1">
    <citation type="submission" date="2018-08" db="EMBL/GenBank/DDBJ databases">
        <title>Genomic Encyclopedia of Archaeal and Bacterial Type Strains, Phase II (KMG-II): from individual species to whole genera.</title>
        <authorList>
            <person name="Goeker M."/>
        </authorList>
    </citation>
    <scope>NUCLEOTIDE SEQUENCE [LARGE SCALE GENOMIC DNA]</scope>
    <source>
        <strain evidence="2 3">ATCC 27112</strain>
    </source>
</reference>
<dbReference type="InterPro" id="IPR000477">
    <property type="entry name" value="RT_dom"/>
</dbReference>
<dbReference type="InParanoid" id="A0A397R3J3"/>
<proteinExistence type="predicted"/>
<dbReference type="CDD" id="cd01651">
    <property type="entry name" value="RT_G2_intron"/>
    <property type="match status" value="1"/>
</dbReference>
<keyword evidence="2" id="KW-0695">RNA-directed DNA polymerase</keyword>
<comment type="caution">
    <text evidence="2">The sequence shown here is derived from an EMBL/GenBank/DDBJ whole genome shotgun (WGS) entry which is preliminary data.</text>
</comment>
<dbReference type="PANTHER" id="PTHR34047:SF8">
    <property type="entry name" value="PROTEIN YKFC"/>
    <property type="match status" value="1"/>
</dbReference>
<protein>
    <submittedName>
        <fullName evidence="2">Group II intron reverse transcriptase/maturase</fullName>
    </submittedName>
</protein>
<accession>A0A397R3J3</accession>
<dbReference type="InterPro" id="IPR043502">
    <property type="entry name" value="DNA/RNA_pol_sf"/>
</dbReference>
<dbReference type="InterPro" id="IPR051083">
    <property type="entry name" value="GrpII_Intron_Splice-Mob/Def"/>
</dbReference>
<dbReference type="Proteomes" id="UP000266506">
    <property type="component" value="Unassembled WGS sequence"/>
</dbReference>
<dbReference type="SUPFAM" id="SSF56672">
    <property type="entry name" value="DNA/RNA polymerases"/>
    <property type="match status" value="1"/>
</dbReference>
<evidence type="ECO:0000313" key="3">
    <source>
        <dbReference type="Proteomes" id="UP000266506"/>
    </source>
</evidence>
<keyword evidence="2" id="KW-0548">Nucleotidyltransferase</keyword>